<feature type="signal peptide" evidence="2">
    <location>
        <begin position="1"/>
        <end position="35"/>
    </location>
</feature>
<gene>
    <name evidence="3" type="primary">Avh</name>
</gene>
<evidence type="ECO:0000256" key="2">
    <source>
        <dbReference type="SAM" id="SignalP"/>
    </source>
</evidence>
<accession>E0W4X4</accession>
<evidence type="ECO:0000313" key="4">
    <source>
        <dbReference type="EMBL" id="AEK81310.1"/>
    </source>
</evidence>
<reference evidence="3" key="1">
    <citation type="journal article" date="2011" name="Plant Cell">
        <title>Transcriptional programming and functional interactions within the Phytophthora sojae RXLR effector repertoire.</title>
        <authorList>
            <person name="Wang Q."/>
            <person name="Han C."/>
            <person name="Ferreira A.O."/>
            <person name="Yu X."/>
            <person name="Ye W."/>
            <person name="Tripathy S."/>
            <person name="Kale S.D."/>
            <person name="Gu B."/>
            <person name="Sheng Y."/>
            <person name="Sui Y."/>
            <person name="Wang X."/>
            <person name="Zhang Z."/>
            <person name="Cheng B."/>
            <person name="Dong S."/>
            <person name="Shan W."/>
            <person name="Zheng X."/>
            <person name="Dou D."/>
            <person name="Tyler B.M."/>
            <person name="Wang Y."/>
        </authorList>
    </citation>
    <scope>NUCLEOTIDE SEQUENCE</scope>
    <source>
        <strain evidence="3">P7064</strain>
        <strain evidence="4">P7074</strain>
        <strain evidence="5">P7076</strain>
    </source>
</reference>
<proteinExistence type="predicted"/>
<dbReference type="KEGG" id="psoj:PHYSODRAFT_288990"/>
<evidence type="ECO:0000313" key="5">
    <source>
        <dbReference type="EMBL" id="AEK81311.1"/>
    </source>
</evidence>
<dbReference type="EMBL" id="JN254498">
    <property type="protein sequence ID" value="AEK81311.1"/>
    <property type="molecule type" value="Genomic_DNA"/>
</dbReference>
<feature type="region of interest" description="Disordered" evidence="1">
    <location>
        <begin position="64"/>
        <end position="89"/>
    </location>
</feature>
<organism evidence="3">
    <name type="scientific">Phytophthora sojae</name>
    <name type="common">Soybean stem and root rot agent</name>
    <name type="synonym">Phytophthora megasperma f. sp. glycines</name>
    <dbReference type="NCBI Taxonomy" id="67593"/>
    <lineage>
        <taxon>Eukaryota</taxon>
        <taxon>Sar</taxon>
        <taxon>Stramenopiles</taxon>
        <taxon>Oomycota</taxon>
        <taxon>Peronosporomycetes</taxon>
        <taxon>Peronosporales</taxon>
        <taxon>Peronosporaceae</taxon>
        <taxon>Phytophthora</taxon>
    </lineage>
</organism>
<dbReference type="AlphaFoldDB" id="E0W4X4"/>
<feature type="compositionally biased region" description="Basic and acidic residues" evidence="1">
    <location>
        <begin position="64"/>
        <end position="84"/>
    </location>
</feature>
<dbReference type="VEuPathDB" id="FungiDB:PHYSODRAFT_288990"/>
<sequence>MLSSEISSVSSFLRPFLAVVTVAMMLANCVEESTAYQSQVSKLAVASGYNKRFLRRIKANAANEERSGVPDGIEKNDRSLERQEQGAGVSLHADFLPALNHGNAYN</sequence>
<evidence type="ECO:0000256" key="1">
    <source>
        <dbReference type="SAM" id="MobiDB-lite"/>
    </source>
</evidence>
<name>E0W4X4_PHYSO</name>
<protein>
    <submittedName>
        <fullName evidence="3">Avh425</fullName>
    </submittedName>
</protein>
<dbReference type="RefSeq" id="XP_009537606.1">
    <property type="nucleotide sequence ID" value="XM_009539311.1"/>
</dbReference>
<keyword evidence="2" id="KW-0732">Signal</keyword>
<dbReference type="EMBL" id="JN254497">
    <property type="protein sequence ID" value="AEK81310.1"/>
    <property type="molecule type" value="Genomic_DNA"/>
</dbReference>
<feature type="chain" id="PRO_5007653102" evidence="2">
    <location>
        <begin position="36"/>
        <end position="106"/>
    </location>
</feature>
<evidence type="ECO:0000313" key="3">
    <source>
        <dbReference type="EMBL" id="AEK81309.1"/>
    </source>
</evidence>
<dbReference type="EMBL" id="JN254496">
    <property type="protein sequence ID" value="AEK81309.1"/>
    <property type="molecule type" value="Genomic_DNA"/>
</dbReference>